<gene>
    <name evidence="2" type="ORF">FB459_2063</name>
</gene>
<evidence type="ECO:0000313" key="2">
    <source>
        <dbReference type="EMBL" id="TQJ14595.1"/>
    </source>
</evidence>
<evidence type="ECO:0008006" key="4">
    <source>
        <dbReference type="Google" id="ProtNLM"/>
    </source>
</evidence>
<dbReference type="AlphaFoldDB" id="A0A542EH00"/>
<feature type="region of interest" description="Disordered" evidence="1">
    <location>
        <begin position="182"/>
        <end position="218"/>
    </location>
</feature>
<reference evidence="2 3" key="1">
    <citation type="submission" date="2019-06" db="EMBL/GenBank/DDBJ databases">
        <title>Sequencing the genomes of 1000 actinobacteria strains.</title>
        <authorList>
            <person name="Klenk H.-P."/>
        </authorList>
    </citation>
    <scope>NUCLEOTIDE SEQUENCE [LARGE SCALE GENOMIC DNA]</scope>
    <source>
        <strain evidence="2 3">DSM 19828</strain>
    </source>
</reference>
<protein>
    <recommendedName>
        <fullName evidence="4">AbiV family abortive infection protein</fullName>
    </recommendedName>
</protein>
<dbReference type="EMBL" id="VFMO01000001">
    <property type="protein sequence ID" value="TQJ14595.1"/>
    <property type="molecule type" value="Genomic_DNA"/>
</dbReference>
<feature type="compositionally biased region" description="Basic and acidic residues" evidence="1">
    <location>
        <begin position="194"/>
        <end position="205"/>
    </location>
</feature>
<keyword evidence="3" id="KW-1185">Reference proteome</keyword>
<name>A0A542EH00_9MICO</name>
<organism evidence="2 3">
    <name type="scientific">Yimella lutea</name>
    <dbReference type="NCBI Taxonomy" id="587872"/>
    <lineage>
        <taxon>Bacteria</taxon>
        <taxon>Bacillati</taxon>
        <taxon>Actinomycetota</taxon>
        <taxon>Actinomycetes</taxon>
        <taxon>Micrococcales</taxon>
        <taxon>Dermacoccaceae</taxon>
        <taxon>Yimella</taxon>
    </lineage>
</organism>
<comment type="caution">
    <text evidence="2">The sequence shown here is derived from an EMBL/GenBank/DDBJ whole genome shotgun (WGS) entry which is preliminary data.</text>
</comment>
<dbReference type="Proteomes" id="UP000320806">
    <property type="component" value="Unassembled WGS sequence"/>
</dbReference>
<dbReference type="RefSeq" id="WP_211345170.1">
    <property type="nucleotide sequence ID" value="NZ_BAABCI010000003.1"/>
</dbReference>
<proteinExistence type="predicted"/>
<evidence type="ECO:0000313" key="3">
    <source>
        <dbReference type="Proteomes" id="UP000320806"/>
    </source>
</evidence>
<evidence type="ECO:0000256" key="1">
    <source>
        <dbReference type="SAM" id="MobiDB-lite"/>
    </source>
</evidence>
<accession>A0A542EH00</accession>
<sequence>MIDDDLSALRSQMCHLSADWLADAGDSLWVSAWVTQDDDVEAVALVTQMVGQLGQEAAGAFDRQRWYAATALTRQIVEVHYLMAVFRDDASQRGRWLSASTNRIEKSFRPGQMRKAGRFRLSEYKQHCSWGGHPNPSARWLLPNHTGKVDPSIFVADLGMHLMETVDLLGAVLQTIPSAAGLAESLPPQGDLPDTYRRWRARDPLSGRVKTPDSPADR</sequence>